<evidence type="ECO:0000256" key="2">
    <source>
        <dbReference type="ARBA" id="ARBA00022741"/>
    </source>
</evidence>
<evidence type="ECO:0000259" key="5">
    <source>
        <dbReference type="PROSITE" id="PS50975"/>
    </source>
</evidence>
<dbReference type="OrthoDB" id="24041at2"/>
<dbReference type="Proteomes" id="UP000298860">
    <property type="component" value="Unassembled WGS sequence"/>
</dbReference>
<dbReference type="PANTHER" id="PTHR43585">
    <property type="entry name" value="FUMIPYRROLE BIOSYNTHESIS PROTEIN C"/>
    <property type="match status" value="1"/>
</dbReference>
<keyword evidence="2 4" id="KW-0547">Nucleotide-binding</keyword>
<dbReference type="PROSITE" id="PS50975">
    <property type="entry name" value="ATP_GRASP"/>
    <property type="match status" value="1"/>
</dbReference>
<name>A0A4D4JJC0_9PSEU</name>
<proteinExistence type="predicted"/>
<sequence length="413" mass="44985">MTLVIVDPFSSGAVFARRARELYGIDSIAVITSTALPASVTRSYVPGDFVGEVTFTDVPETVAAVEKLCGGKPKYILCGSEPGVEVFDTLATHWDLRPNSGESAARRDKFLMQRRLADAGVRHIPHHQGSNTKSIVDWCASSGLAEFVVKPVRSFGTDGVFFCSSLEEVRVACDKLFGRSDFSGKTINDLLVEERLIGPEFVVDSVSLDGTHFVVNMFRYAKETVHGSPVYRTMSSVEVGEYPEIVEYVRQALTALGIDHGPAHSEIIVTAEGPTLIETGARMHGGQGPKLVEASSTHSLIDLALASRVAPEVFHLVTQTQPKLHKGVVECFLSSARKGVVRANRVRELCGELDSFLFDTCGQVPGDHVPKTTDLITSYGRVVLANADLERLKRDTEHVLDLDDRCALLVLED</sequence>
<protein>
    <submittedName>
        <fullName evidence="6">ATP-grasp domain-containing protein</fullName>
    </submittedName>
</protein>
<accession>A0A4D4JJC0</accession>
<keyword evidence="1" id="KW-0436">Ligase</keyword>
<keyword evidence="7" id="KW-1185">Reference proteome</keyword>
<dbReference type="GO" id="GO:0005524">
    <property type="term" value="F:ATP binding"/>
    <property type="evidence" value="ECO:0007669"/>
    <property type="project" value="UniProtKB-UniRule"/>
</dbReference>
<dbReference type="AlphaFoldDB" id="A0A4D4JJC0"/>
<evidence type="ECO:0000313" key="6">
    <source>
        <dbReference type="EMBL" id="GDY34003.1"/>
    </source>
</evidence>
<evidence type="ECO:0000256" key="4">
    <source>
        <dbReference type="PROSITE-ProRule" id="PRU00409"/>
    </source>
</evidence>
<dbReference type="RefSeq" id="WP_137816899.1">
    <property type="nucleotide sequence ID" value="NZ_BJFL01000078.1"/>
</dbReference>
<reference evidence="7" key="1">
    <citation type="submission" date="2019-04" db="EMBL/GenBank/DDBJ databases">
        <title>Draft genome sequence of Pseudonocardiaceae bacterium SL3-2-4.</title>
        <authorList>
            <person name="Ningsih F."/>
            <person name="Yokota A."/>
            <person name="Sakai Y."/>
            <person name="Nanatani K."/>
            <person name="Yabe S."/>
            <person name="Oetari A."/>
            <person name="Sjamsuridzal W."/>
        </authorList>
    </citation>
    <scope>NUCLEOTIDE SEQUENCE [LARGE SCALE GENOMIC DNA]</scope>
    <source>
        <strain evidence="7">SL3-2-4</strain>
    </source>
</reference>
<evidence type="ECO:0000256" key="1">
    <source>
        <dbReference type="ARBA" id="ARBA00022598"/>
    </source>
</evidence>
<dbReference type="Gene3D" id="3.30.470.20">
    <property type="entry name" value="ATP-grasp fold, B domain"/>
    <property type="match status" value="1"/>
</dbReference>
<keyword evidence="3 4" id="KW-0067">ATP-binding</keyword>
<dbReference type="InterPro" id="IPR011761">
    <property type="entry name" value="ATP-grasp"/>
</dbReference>
<dbReference type="GO" id="GO:0046872">
    <property type="term" value="F:metal ion binding"/>
    <property type="evidence" value="ECO:0007669"/>
    <property type="project" value="InterPro"/>
</dbReference>
<dbReference type="SUPFAM" id="SSF56059">
    <property type="entry name" value="Glutathione synthetase ATP-binding domain-like"/>
    <property type="match status" value="1"/>
</dbReference>
<dbReference type="PANTHER" id="PTHR43585:SF2">
    <property type="entry name" value="ATP-GRASP ENZYME FSQD"/>
    <property type="match status" value="1"/>
</dbReference>
<gene>
    <name evidence="6" type="ORF">GTS_56360</name>
</gene>
<organism evidence="6 7">
    <name type="scientific">Gandjariella thermophila</name>
    <dbReference type="NCBI Taxonomy" id="1931992"/>
    <lineage>
        <taxon>Bacteria</taxon>
        <taxon>Bacillati</taxon>
        <taxon>Actinomycetota</taxon>
        <taxon>Actinomycetes</taxon>
        <taxon>Pseudonocardiales</taxon>
        <taxon>Pseudonocardiaceae</taxon>
        <taxon>Gandjariella</taxon>
    </lineage>
</organism>
<comment type="caution">
    <text evidence="6">The sequence shown here is derived from an EMBL/GenBank/DDBJ whole genome shotgun (WGS) entry which is preliminary data.</text>
</comment>
<evidence type="ECO:0000313" key="7">
    <source>
        <dbReference type="Proteomes" id="UP000298860"/>
    </source>
</evidence>
<evidence type="ECO:0000256" key="3">
    <source>
        <dbReference type="ARBA" id="ARBA00022840"/>
    </source>
</evidence>
<feature type="domain" description="ATP-grasp" evidence="5">
    <location>
        <begin position="113"/>
        <end position="309"/>
    </location>
</feature>
<dbReference type="EMBL" id="BJFL01000078">
    <property type="protein sequence ID" value="GDY34003.1"/>
    <property type="molecule type" value="Genomic_DNA"/>
</dbReference>
<dbReference type="GO" id="GO:0016874">
    <property type="term" value="F:ligase activity"/>
    <property type="evidence" value="ECO:0007669"/>
    <property type="project" value="UniProtKB-KW"/>
</dbReference>
<dbReference type="InterPro" id="IPR052032">
    <property type="entry name" value="ATP-dep_AA_Ligase"/>
</dbReference>
<dbReference type="Pfam" id="PF13535">
    <property type="entry name" value="ATP-grasp_4"/>
    <property type="match status" value="1"/>
</dbReference>